<keyword evidence="3" id="KW-1185">Reference proteome</keyword>
<dbReference type="Proteomes" id="UP001159363">
    <property type="component" value="Chromosome 13"/>
</dbReference>
<dbReference type="EMBL" id="JARBHB010000014">
    <property type="protein sequence ID" value="KAJ8869243.1"/>
    <property type="molecule type" value="Genomic_DNA"/>
</dbReference>
<organism evidence="2 3">
    <name type="scientific">Dryococelus australis</name>
    <dbReference type="NCBI Taxonomy" id="614101"/>
    <lineage>
        <taxon>Eukaryota</taxon>
        <taxon>Metazoa</taxon>
        <taxon>Ecdysozoa</taxon>
        <taxon>Arthropoda</taxon>
        <taxon>Hexapoda</taxon>
        <taxon>Insecta</taxon>
        <taxon>Pterygota</taxon>
        <taxon>Neoptera</taxon>
        <taxon>Polyneoptera</taxon>
        <taxon>Phasmatodea</taxon>
        <taxon>Verophasmatodea</taxon>
        <taxon>Anareolatae</taxon>
        <taxon>Phasmatidae</taxon>
        <taxon>Eurycanthinae</taxon>
        <taxon>Dryococelus</taxon>
    </lineage>
</organism>
<sequence>MGVQAPGLTTRRPFWRHMRVRRRVGDTGYPRGNPSTSVNARHYLYLRQCGIYHNTRLVLAEADAANSTSVLHLVAHRLTVQSFPGFESRFKGTANRLHKKMFQGFQKCSVNKRGSRAAFTLKTSGRQFPSRLLRAARREGRWVGWGEGPTRRRKGEGRWGGGGEKQTGTERSHTRLVSRCTGACSVRTCEDERVCVCLCVCVCVVSGDGIVSRGGAPSVTSPTRTAGAEDGNTQGAVDLLASHQGELGSIPGRVTPGFSLVGTVSDDAAGQRVFSGVSPPRPFIPALLVSITLIGSQDLTHSSELGSPLVDDRPIMNAVKYRVGSSVIWANRMTGSSNTDTNRTGVLAVVDIGFVKTILCRNNKTNEHERHGFHVSEQLSCRCFNKPTAPVRKLQGSGAKGDTSAHFACLVVPTCKTPNWHDAQSFSRVNETVRVSRSIVRHESHMRKSVSDQAEDLTQFAWVGGEQANRSSTVALFPLWFSVVSTPYFLYALLMHLSRHPLPRHRILASTEVKRSLILRTSAIHASKMASLACKIFERRSPTSIWQLTSRHPRPLWANSKEGREANPPSLILHPSSLKTSSPSKVHTSLTLAGVRATRGLLTNFLPVTLWNLWKRASVNPWREQQPITKWFVCQQQPIVLPKEGDVSYLRYYLVSHHDFTYTAILQAQTSIRGLCSAASSGMIPTCENPVIRPRIEHGSPWWEASGLTAQPPRPQLSTCPMISLGINDLRVYLQESYVQICRCELRIDCLVLKRTATIGPESSRRCQDRADQCLNARMSRWGGWDIPEKTCRPASSFGTIPTCARIRELPTPLHMIFETGSRARRCRWSTGFIGDLPFPPFLQSGIAPYLPSFTRRQKEKPRALQMGPVVPDSMINPLPQVRNSRGGSHLAHHGRRVRCEIEPQLAANSSEILHIAIDFKRPPY</sequence>
<proteinExistence type="predicted"/>
<reference evidence="2 3" key="1">
    <citation type="submission" date="2023-02" db="EMBL/GenBank/DDBJ databases">
        <title>LHISI_Scaffold_Assembly.</title>
        <authorList>
            <person name="Stuart O.P."/>
            <person name="Cleave R."/>
            <person name="Magrath M.J.L."/>
            <person name="Mikheyev A.S."/>
        </authorList>
    </citation>
    <scope>NUCLEOTIDE SEQUENCE [LARGE SCALE GENOMIC DNA]</scope>
    <source>
        <strain evidence="2">Daus_M_001</strain>
        <tissue evidence="2">Leg muscle</tissue>
    </source>
</reference>
<gene>
    <name evidence="2" type="ORF">PR048_030815</name>
</gene>
<feature type="region of interest" description="Disordered" evidence="1">
    <location>
        <begin position="144"/>
        <end position="170"/>
    </location>
</feature>
<name>A0ABQ9GA03_9NEOP</name>
<evidence type="ECO:0000313" key="3">
    <source>
        <dbReference type="Proteomes" id="UP001159363"/>
    </source>
</evidence>
<comment type="caution">
    <text evidence="2">The sequence shown here is derived from an EMBL/GenBank/DDBJ whole genome shotgun (WGS) entry which is preliminary data.</text>
</comment>
<accession>A0ABQ9GA03</accession>
<evidence type="ECO:0000313" key="2">
    <source>
        <dbReference type="EMBL" id="KAJ8869243.1"/>
    </source>
</evidence>
<protein>
    <submittedName>
        <fullName evidence="2">Uncharacterized protein</fullName>
    </submittedName>
</protein>
<evidence type="ECO:0000256" key="1">
    <source>
        <dbReference type="SAM" id="MobiDB-lite"/>
    </source>
</evidence>